<organism evidence="1 2">
    <name type="scientific">Rhizopogon vesiculosus</name>
    <dbReference type="NCBI Taxonomy" id="180088"/>
    <lineage>
        <taxon>Eukaryota</taxon>
        <taxon>Fungi</taxon>
        <taxon>Dikarya</taxon>
        <taxon>Basidiomycota</taxon>
        <taxon>Agaricomycotina</taxon>
        <taxon>Agaricomycetes</taxon>
        <taxon>Agaricomycetidae</taxon>
        <taxon>Boletales</taxon>
        <taxon>Suillineae</taxon>
        <taxon>Rhizopogonaceae</taxon>
        <taxon>Rhizopogon</taxon>
    </lineage>
</organism>
<name>A0A1J8Q7N1_9AGAM</name>
<protein>
    <recommendedName>
        <fullName evidence="3">DDE Tnp4 domain-containing protein</fullName>
    </recommendedName>
</protein>
<dbReference type="EMBL" id="LVVM01005965">
    <property type="protein sequence ID" value="OJA09312.1"/>
    <property type="molecule type" value="Genomic_DNA"/>
</dbReference>
<comment type="caution">
    <text evidence="1">The sequence shown here is derived from an EMBL/GenBank/DDBJ whole genome shotgun (WGS) entry which is preliminary data.</text>
</comment>
<evidence type="ECO:0000313" key="1">
    <source>
        <dbReference type="EMBL" id="OJA09312.1"/>
    </source>
</evidence>
<dbReference type="Proteomes" id="UP000183567">
    <property type="component" value="Unassembled WGS sequence"/>
</dbReference>
<keyword evidence="2" id="KW-1185">Reference proteome</keyword>
<dbReference type="OrthoDB" id="2649667at2759"/>
<sequence length="40" mass="4488">MPHNLRIVDYVIGIPGRVHDSNAFGKTQISCHPQTFFGAY</sequence>
<gene>
    <name evidence="1" type="ORF">AZE42_13854</name>
</gene>
<accession>A0A1J8Q7N1</accession>
<dbReference type="AlphaFoldDB" id="A0A1J8Q7N1"/>
<reference evidence="1 2" key="1">
    <citation type="submission" date="2016-03" db="EMBL/GenBank/DDBJ databases">
        <title>Comparative genomics of the ectomycorrhizal sister species Rhizopogon vinicolor and Rhizopogon vesiculosus (Basidiomycota: Boletales) reveals a divergence of the mating type B locus.</title>
        <authorList>
            <person name="Mujic A.B."/>
            <person name="Kuo A."/>
            <person name="Tritt A."/>
            <person name="Lipzen A."/>
            <person name="Chen C."/>
            <person name="Johnson J."/>
            <person name="Sharma A."/>
            <person name="Barry K."/>
            <person name="Grigoriev I.V."/>
            <person name="Spatafora J.W."/>
        </authorList>
    </citation>
    <scope>NUCLEOTIDE SEQUENCE [LARGE SCALE GENOMIC DNA]</scope>
    <source>
        <strain evidence="1 2">AM-OR11-056</strain>
    </source>
</reference>
<evidence type="ECO:0000313" key="2">
    <source>
        <dbReference type="Proteomes" id="UP000183567"/>
    </source>
</evidence>
<feature type="non-terminal residue" evidence="1">
    <location>
        <position position="40"/>
    </location>
</feature>
<evidence type="ECO:0008006" key="3">
    <source>
        <dbReference type="Google" id="ProtNLM"/>
    </source>
</evidence>
<dbReference type="STRING" id="180088.A0A1J8Q7N1"/>
<proteinExistence type="predicted"/>